<name>A0ABN1WNG4_9PSEU</name>
<reference evidence="1 2" key="1">
    <citation type="journal article" date="2019" name="Int. J. Syst. Evol. Microbiol.">
        <title>The Global Catalogue of Microorganisms (GCM) 10K type strain sequencing project: providing services to taxonomists for standard genome sequencing and annotation.</title>
        <authorList>
            <consortium name="The Broad Institute Genomics Platform"/>
            <consortium name="The Broad Institute Genome Sequencing Center for Infectious Disease"/>
            <person name="Wu L."/>
            <person name="Ma J."/>
        </authorList>
    </citation>
    <scope>NUCLEOTIDE SEQUENCE [LARGE SCALE GENOMIC DNA]</scope>
    <source>
        <strain evidence="1 2">JCM 13023</strain>
    </source>
</reference>
<evidence type="ECO:0000313" key="1">
    <source>
        <dbReference type="EMBL" id="GAA1252613.1"/>
    </source>
</evidence>
<comment type="caution">
    <text evidence="1">The sequence shown here is derived from an EMBL/GenBank/DDBJ whole genome shotgun (WGS) entry which is preliminary data.</text>
</comment>
<proteinExistence type="predicted"/>
<dbReference type="EMBL" id="BAAALN010000019">
    <property type="protein sequence ID" value="GAA1252613.1"/>
    <property type="molecule type" value="Genomic_DNA"/>
</dbReference>
<keyword evidence="2" id="KW-1185">Reference proteome</keyword>
<dbReference type="Proteomes" id="UP001500653">
    <property type="component" value="Unassembled WGS sequence"/>
</dbReference>
<sequence>MPTPTRTLGWSGRGRRTIRLTAIDAACAPTIPAAAVIQSFRRCLSAPAPTSANANHPALCSPKWDMPRAIFTVVGLTIRS</sequence>
<protein>
    <submittedName>
        <fullName evidence="1">Uncharacterized protein</fullName>
    </submittedName>
</protein>
<gene>
    <name evidence="1" type="ORF">GCM10009676_44420</name>
</gene>
<organism evidence="1 2">
    <name type="scientific">Prauserella halophila</name>
    <dbReference type="NCBI Taxonomy" id="185641"/>
    <lineage>
        <taxon>Bacteria</taxon>
        <taxon>Bacillati</taxon>
        <taxon>Actinomycetota</taxon>
        <taxon>Actinomycetes</taxon>
        <taxon>Pseudonocardiales</taxon>
        <taxon>Pseudonocardiaceae</taxon>
        <taxon>Prauserella</taxon>
    </lineage>
</organism>
<accession>A0ABN1WNG4</accession>
<evidence type="ECO:0000313" key="2">
    <source>
        <dbReference type="Proteomes" id="UP001500653"/>
    </source>
</evidence>